<evidence type="ECO:0000256" key="3">
    <source>
        <dbReference type="ARBA" id="ARBA00022452"/>
    </source>
</evidence>
<keyword evidence="3 8" id="KW-1134">Transmembrane beta strand</keyword>
<keyword evidence="13" id="KW-0675">Receptor</keyword>
<feature type="signal peptide" evidence="10">
    <location>
        <begin position="1"/>
        <end position="30"/>
    </location>
</feature>
<keyword evidence="4 8" id="KW-0812">Transmembrane</keyword>
<evidence type="ECO:0000256" key="5">
    <source>
        <dbReference type="ARBA" id="ARBA00023077"/>
    </source>
</evidence>
<keyword evidence="7 8" id="KW-0998">Cell outer membrane</keyword>
<dbReference type="PANTHER" id="PTHR30069">
    <property type="entry name" value="TONB-DEPENDENT OUTER MEMBRANE RECEPTOR"/>
    <property type="match status" value="1"/>
</dbReference>
<dbReference type="PANTHER" id="PTHR30069:SF49">
    <property type="entry name" value="OUTER MEMBRANE PROTEIN C"/>
    <property type="match status" value="1"/>
</dbReference>
<dbReference type="InterPro" id="IPR036942">
    <property type="entry name" value="Beta-barrel_TonB_sf"/>
</dbReference>
<dbReference type="InterPro" id="IPR012910">
    <property type="entry name" value="Plug_dom"/>
</dbReference>
<feature type="domain" description="TonB-dependent receptor-like beta-barrel" evidence="11">
    <location>
        <begin position="268"/>
        <end position="708"/>
    </location>
</feature>
<evidence type="ECO:0000256" key="2">
    <source>
        <dbReference type="ARBA" id="ARBA00022448"/>
    </source>
</evidence>
<dbReference type="Pfam" id="PF00593">
    <property type="entry name" value="TonB_dep_Rec_b-barrel"/>
    <property type="match status" value="1"/>
</dbReference>
<evidence type="ECO:0000259" key="11">
    <source>
        <dbReference type="Pfam" id="PF00593"/>
    </source>
</evidence>
<feature type="chain" id="PRO_5046504871" evidence="10">
    <location>
        <begin position="31"/>
        <end position="754"/>
    </location>
</feature>
<evidence type="ECO:0000256" key="10">
    <source>
        <dbReference type="SAM" id="SignalP"/>
    </source>
</evidence>
<dbReference type="PROSITE" id="PS52016">
    <property type="entry name" value="TONB_DEPENDENT_REC_3"/>
    <property type="match status" value="1"/>
</dbReference>
<dbReference type="Gene3D" id="2.40.170.20">
    <property type="entry name" value="TonB-dependent receptor, beta-barrel domain"/>
    <property type="match status" value="1"/>
</dbReference>
<evidence type="ECO:0000313" key="13">
    <source>
        <dbReference type="EMBL" id="MCB5227869.1"/>
    </source>
</evidence>
<keyword evidence="14" id="KW-1185">Reference proteome</keyword>
<gene>
    <name evidence="13" type="ORF">JAO78_013710</name>
</gene>
<evidence type="ECO:0000256" key="4">
    <source>
        <dbReference type="ARBA" id="ARBA00022692"/>
    </source>
</evidence>
<sequence>MHSSHSQHLAQLSKLAAAISLAVFANPVMATDSNEPTIEHIQVEGQRQPVGMAQQLLASELQAQVAATSDTAALLNAFAGVSVNQTGAVSSLPMIRGLADDRLRIKVDGMDLIAACPNHMNPPLSYMAPSDVGQLSVFAGVTPVSVGGDSIGGTIISESKAAEFSDQAETTAELGGFYRSNNQARGSHLKVSHSSAALYASYSGNWSKGNNYTAAANFKTLNATGRPGETLPLDEVGSSAYETQNHQLRFAYKTAADLIELQLGYQNMPIQLYPNQRMDLLNNEQQRINLSWQRTTAWGQWQSRIYQEKVEHVMDFGPDRQFWYGSNAMGGQACAPIRFHGDPAGTCAAGMPMHSDSTNRGLSLNVEMTFLAHSTIRLGSELQQFSLDDYWPASGGGMGPGTFLNINNGRRDRSAVFAEHELTLTPDWLLLYGVRVERVTRNADEVQGYDTSASAMGMQVPNAAAFNQAERKQRDTNLDITALTRYQLTDNMRVELALAQKMRSANLYEAYPWSFWPMAASMNNLVGDGNGYVGNMALAPEKAHTVSASLAWQSKDKQQQVIITPYYTDVQDYIDAVAANSSWLASQFNVLQYQNQRAKLRGIDLSAETTLANNNSGQWQLKALFSYIDARNTDTNAGLHNVQPLHGKLTLNHTLAGWENSLEWQISKNKNRVSTIRGEPTTAGYALLNAQFSHSWQSLRLDVGVENLLDKFYYLPQGGVYTGQGMTMSLNGIPFGIGVPGMGRTVYAGFNYTF</sequence>
<dbReference type="InterPro" id="IPR000531">
    <property type="entry name" value="Beta-barrel_TonB"/>
</dbReference>
<evidence type="ECO:0000259" key="12">
    <source>
        <dbReference type="Pfam" id="PF07715"/>
    </source>
</evidence>
<dbReference type="Proteomes" id="UP000633814">
    <property type="component" value="Unassembled WGS sequence"/>
</dbReference>
<evidence type="ECO:0000256" key="8">
    <source>
        <dbReference type="PROSITE-ProRule" id="PRU01360"/>
    </source>
</evidence>
<dbReference type="EMBL" id="JAEINI020000011">
    <property type="protein sequence ID" value="MCB5227869.1"/>
    <property type="molecule type" value="Genomic_DNA"/>
</dbReference>
<comment type="similarity">
    <text evidence="8 9">Belongs to the TonB-dependent receptor family.</text>
</comment>
<protein>
    <submittedName>
        <fullName evidence="13">TonB-dependent receptor</fullName>
    </submittedName>
</protein>
<dbReference type="SUPFAM" id="SSF56935">
    <property type="entry name" value="Porins"/>
    <property type="match status" value="1"/>
</dbReference>
<dbReference type="InterPro" id="IPR037066">
    <property type="entry name" value="Plug_dom_sf"/>
</dbReference>
<accession>A0ABS8C6B4</accession>
<comment type="subcellular location">
    <subcellularLocation>
        <location evidence="1 8">Cell outer membrane</location>
        <topology evidence="1 8">Multi-pass membrane protein</topology>
    </subcellularLocation>
</comment>
<keyword evidence="6 8" id="KW-0472">Membrane</keyword>
<name>A0ABS8C6B4_9ALTE</name>
<evidence type="ECO:0000256" key="9">
    <source>
        <dbReference type="RuleBase" id="RU003357"/>
    </source>
</evidence>
<keyword evidence="2 8" id="KW-0813">Transport</keyword>
<keyword evidence="10" id="KW-0732">Signal</keyword>
<reference evidence="13 14" key="1">
    <citation type="submission" date="2021-10" db="EMBL/GenBank/DDBJ databases">
        <title>Alishewanella koreense sp. nov. isolated from seawater of southwestern coast in South Korea and the proposal for the reclassification of Rheinheimera perlucida and Rheinheimera tuosuensis as Arsukibacterium perlucida and Arsukibacterium tuosuensis.</title>
        <authorList>
            <person name="Kim K.H."/>
            <person name="Ruan W."/>
            <person name="Kim K.R."/>
            <person name="Baek J.H."/>
            <person name="Jeon C.O."/>
        </authorList>
    </citation>
    <scope>NUCLEOTIDE SEQUENCE [LARGE SCALE GENOMIC DNA]</scope>
    <source>
        <strain evidence="13 14">16-MA</strain>
    </source>
</reference>
<evidence type="ECO:0000313" key="14">
    <source>
        <dbReference type="Proteomes" id="UP000633814"/>
    </source>
</evidence>
<evidence type="ECO:0000256" key="6">
    <source>
        <dbReference type="ARBA" id="ARBA00023136"/>
    </source>
</evidence>
<keyword evidence="5 9" id="KW-0798">TonB box</keyword>
<feature type="domain" description="TonB-dependent receptor plug" evidence="12">
    <location>
        <begin position="58"/>
        <end position="154"/>
    </location>
</feature>
<proteinExistence type="inferred from homology"/>
<organism evidence="13 14">
    <name type="scientific">Alishewanella maricola</name>
    <dbReference type="NCBI Taxonomy" id="2795740"/>
    <lineage>
        <taxon>Bacteria</taxon>
        <taxon>Pseudomonadati</taxon>
        <taxon>Pseudomonadota</taxon>
        <taxon>Gammaproteobacteria</taxon>
        <taxon>Alteromonadales</taxon>
        <taxon>Alteromonadaceae</taxon>
        <taxon>Alishewanella</taxon>
    </lineage>
</organism>
<evidence type="ECO:0000256" key="7">
    <source>
        <dbReference type="ARBA" id="ARBA00023237"/>
    </source>
</evidence>
<dbReference type="Gene3D" id="2.170.130.10">
    <property type="entry name" value="TonB-dependent receptor, plug domain"/>
    <property type="match status" value="1"/>
</dbReference>
<dbReference type="Pfam" id="PF07715">
    <property type="entry name" value="Plug"/>
    <property type="match status" value="1"/>
</dbReference>
<dbReference type="InterPro" id="IPR039426">
    <property type="entry name" value="TonB-dep_rcpt-like"/>
</dbReference>
<dbReference type="RefSeq" id="WP_226751933.1">
    <property type="nucleotide sequence ID" value="NZ_JAEINI020000011.1"/>
</dbReference>
<evidence type="ECO:0000256" key="1">
    <source>
        <dbReference type="ARBA" id="ARBA00004571"/>
    </source>
</evidence>
<comment type="caution">
    <text evidence="13">The sequence shown here is derived from an EMBL/GenBank/DDBJ whole genome shotgun (WGS) entry which is preliminary data.</text>
</comment>